<keyword evidence="4" id="KW-1185">Reference proteome</keyword>
<evidence type="ECO:0000259" key="2">
    <source>
        <dbReference type="Pfam" id="PF06580"/>
    </source>
</evidence>
<organism evidence="3 4">
    <name type="scientific">Polaribacter atrinae</name>
    <dbReference type="NCBI Taxonomy" id="1333662"/>
    <lineage>
        <taxon>Bacteria</taxon>
        <taxon>Pseudomonadati</taxon>
        <taxon>Bacteroidota</taxon>
        <taxon>Flavobacteriia</taxon>
        <taxon>Flavobacteriales</taxon>
        <taxon>Flavobacteriaceae</taxon>
    </lineage>
</organism>
<keyword evidence="1" id="KW-1133">Transmembrane helix</keyword>
<dbReference type="Pfam" id="PF06580">
    <property type="entry name" value="His_kinase"/>
    <property type="match status" value="1"/>
</dbReference>
<dbReference type="Gene3D" id="3.30.450.20">
    <property type="entry name" value="PAS domain"/>
    <property type="match status" value="1"/>
</dbReference>
<dbReference type="PANTHER" id="PTHR34220">
    <property type="entry name" value="SENSOR HISTIDINE KINASE YPDA"/>
    <property type="match status" value="1"/>
</dbReference>
<dbReference type="GO" id="GO:0016020">
    <property type="term" value="C:membrane"/>
    <property type="evidence" value="ECO:0007669"/>
    <property type="project" value="InterPro"/>
</dbReference>
<dbReference type="CDD" id="cd18774">
    <property type="entry name" value="PDC2_HK_sensor"/>
    <property type="match status" value="1"/>
</dbReference>
<evidence type="ECO:0000313" key="4">
    <source>
        <dbReference type="Proteomes" id="UP000076923"/>
    </source>
</evidence>
<dbReference type="STRING" id="1333662.LPB303_03665"/>
<dbReference type="EMBL" id="LVWE01000005">
    <property type="protein sequence ID" value="OAD46026.1"/>
    <property type="molecule type" value="Genomic_DNA"/>
</dbReference>
<feature type="domain" description="Signal transduction histidine kinase internal region" evidence="2">
    <location>
        <begin position="340"/>
        <end position="417"/>
    </location>
</feature>
<protein>
    <recommendedName>
        <fullName evidence="2">Signal transduction histidine kinase internal region domain-containing protein</fullName>
    </recommendedName>
</protein>
<sequence length="523" mass="60521">MIAIFFVGNSLITPKITSVTEELIQDIIQGNLKSKENIVAFEFNQLNNSFKNSQKILQNLENNSFEFVREKLLFTSDLALEHHSIHNSFVSIISSNDVNENYFSNKKDSLYQKEIKALLKEIQFINNDVLIDTILTKNGNVINRKIYAKKQRNSKIVYTGYDVDLISLWSYFSETYKGDGGYTVVANKDGICMLHPDTKYIGKKIDMYFNTISVEQILKSSLKINGYYVPDNVNSLKDKAISEFLGLEVLRYFDTIITGNTPLIVVISFPIDIHLKETTKNIQGYFSWISFLAFSTFMLILLVSRLQLKKEYVENIKVVEEKEHLINSNEKYQKENAILQLNQLKKKINPHFLFNSLNSLHVLIDLNPDLSQQFVLKLADVYRYLLEEREGNLISVKKEITFLEQYVFLQEIRFNKSLSVSIVNNCDAEILGRKIPFLSLETLVENAIKHNEITKIKPLIIEILIDKDFITVKNNFTPRKHKTKDSHHIGLNYLENTYQFYKIATFKTGVVDGKFVCTLPYIT</sequence>
<feature type="transmembrane region" description="Helical" evidence="1">
    <location>
        <begin position="285"/>
        <end position="303"/>
    </location>
</feature>
<dbReference type="InterPro" id="IPR050640">
    <property type="entry name" value="Bact_2-comp_sensor_kinase"/>
</dbReference>
<evidence type="ECO:0000256" key="1">
    <source>
        <dbReference type="SAM" id="Phobius"/>
    </source>
</evidence>
<dbReference type="AlphaFoldDB" id="A0A176TF48"/>
<proteinExistence type="predicted"/>
<name>A0A176TF48_9FLAO</name>
<gene>
    <name evidence="3" type="ORF">LPB303_03665</name>
</gene>
<accession>A0A176TF48</accession>
<comment type="caution">
    <text evidence="3">The sequence shown here is derived from an EMBL/GenBank/DDBJ whole genome shotgun (WGS) entry which is preliminary data.</text>
</comment>
<dbReference type="InterPro" id="IPR010559">
    <property type="entry name" value="Sig_transdc_His_kin_internal"/>
</dbReference>
<evidence type="ECO:0000313" key="3">
    <source>
        <dbReference type="EMBL" id="OAD46026.1"/>
    </source>
</evidence>
<dbReference type="GO" id="GO:0000155">
    <property type="term" value="F:phosphorelay sensor kinase activity"/>
    <property type="evidence" value="ECO:0007669"/>
    <property type="project" value="InterPro"/>
</dbReference>
<keyword evidence="1" id="KW-0472">Membrane</keyword>
<dbReference type="Proteomes" id="UP000076923">
    <property type="component" value="Unassembled WGS sequence"/>
</dbReference>
<dbReference type="PANTHER" id="PTHR34220:SF7">
    <property type="entry name" value="SENSOR HISTIDINE KINASE YPDA"/>
    <property type="match status" value="1"/>
</dbReference>
<keyword evidence="1" id="KW-0812">Transmembrane</keyword>
<reference evidence="3 4" key="1">
    <citation type="submission" date="2016-02" db="EMBL/GenBank/DDBJ databases">
        <title>Draft genome sequence of Polaribacter atrinae KACC17473.</title>
        <authorList>
            <person name="Shin S.-K."/>
            <person name="Yi H."/>
        </authorList>
    </citation>
    <scope>NUCLEOTIDE SEQUENCE [LARGE SCALE GENOMIC DNA]</scope>
    <source>
        <strain evidence="3 4">KACC 17473</strain>
    </source>
</reference>